<name>A0A3P2ADN9_9NEIS</name>
<accession>A0A3P2ADN9</accession>
<dbReference type="RefSeq" id="WP_124793916.1">
    <property type="nucleotide sequence ID" value="NZ_RQYC01000001.1"/>
</dbReference>
<evidence type="ECO:0000313" key="2">
    <source>
        <dbReference type="Proteomes" id="UP000269923"/>
    </source>
</evidence>
<dbReference type="AlphaFoldDB" id="A0A3P2ADN9"/>
<reference evidence="1 2" key="1">
    <citation type="submission" date="2018-11" db="EMBL/GenBank/DDBJ databases">
        <title>Genomes From Bacteria Associated with the Canine Oral Cavity: a Test Case for Automated Genome-Based Taxonomic Assignment.</title>
        <authorList>
            <person name="Coil D.A."/>
            <person name="Jospin G."/>
            <person name="Darling A.E."/>
            <person name="Wallis C."/>
            <person name="Davis I.J."/>
            <person name="Harris S."/>
            <person name="Eisen J.A."/>
            <person name="Holcombe L.J."/>
            <person name="O'Flynn C."/>
        </authorList>
    </citation>
    <scope>NUCLEOTIDE SEQUENCE [LARGE SCALE GENOMIC DNA]</scope>
    <source>
        <strain evidence="1 2">COT-280</strain>
    </source>
</reference>
<comment type="caution">
    <text evidence="1">The sequence shown here is derived from an EMBL/GenBank/DDBJ whole genome shotgun (WGS) entry which is preliminary data.</text>
</comment>
<evidence type="ECO:0000313" key="1">
    <source>
        <dbReference type="EMBL" id="RRD91743.1"/>
    </source>
</evidence>
<proteinExistence type="predicted"/>
<protein>
    <submittedName>
        <fullName evidence="1">Uncharacterized protein</fullName>
    </submittedName>
</protein>
<dbReference type="Proteomes" id="UP000269923">
    <property type="component" value="Unassembled WGS sequence"/>
</dbReference>
<keyword evidence="2" id="KW-1185">Reference proteome</keyword>
<dbReference type="EMBL" id="RQYC01000001">
    <property type="protein sequence ID" value="RRD91743.1"/>
    <property type="molecule type" value="Genomic_DNA"/>
</dbReference>
<dbReference type="OrthoDB" id="8604256at2"/>
<gene>
    <name evidence="1" type="ORF">EII21_01615</name>
</gene>
<dbReference type="STRING" id="1121352.GCA_000620925_00357"/>
<sequence>MPMFDDGATLLLLDDAAQSQEWMRLWARAYPETWYGCVDAADGLARMREACAKSHGDLAVVAQGGAAAAVVSWWNSADWRTQQRTKAVIVCAPDDYQHCLQTVRFSCRTAWVCCADRAEIWRNDAEAAGARVLIPAPADAPQARGQWHWGMQLLAEMLDYG</sequence>
<organism evidence="1 2">
    <name type="scientific">Conchiformibius steedae</name>
    <dbReference type="NCBI Taxonomy" id="153493"/>
    <lineage>
        <taxon>Bacteria</taxon>
        <taxon>Pseudomonadati</taxon>
        <taxon>Pseudomonadota</taxon>
        <taxon>Betaproteobacteria</taxon>
        <taxon>Neisseriales</taxon>
        <taxon>Neisseriaceae</taxon>
        <taxon>Conchiformibius</taxon>
    </lineage>
</organism>